<organism evidence="1 2">
    <name type="scientific">Hymenobacter koreensis</name>
    <dbReference type="NCBI Taxonomy" id="1084523"/>
    <lineage>
        <taxon>Bacteria</taxon>
        <taxon>Pseudomonadati</taxon>
        <taxon>Bacteroidota</taxon>
        <taxon>Cytophagia</taxon>
        <taxon>Cytophagales</taxon>
        <taxon>Hymenobacteraceae</taxon>
        <taxon>Hymenobacter</taxon>
    </lineage>
</organism>
<proteinExistence type="predicted"/>
<reference evidence="2" key="1">
    <citation type="journal article" date="2019" name="Int. J. Syst. Evol. Microbiol.">
        <title>The Global Catalogue of Microorganisms (GCM) 10K type strain sequencing project: providing services to taxonomists for standard genome sequencing and annotation.</title>
        <authorList>
            <consortium name="The Broad Institute Genomics Platform"/>
            <consortium name="The Broad Institute Genome Sequencing Center for Infectious Disease"/>
            <person name="Wu L."/>
            <person name="Ma J."/>
        </authorList>
    </citation>
    <scope>NUCLEOTIDE SEQUENCE [LARGE SCALE GENOMIC DNA]</scope>
    <source>
        <strain evidence="2">JCM 17924</strain>
    </source>
</reference>
<comment type="caution">
    <text evidence="1">The sequence shown here is derived from an EMBL/GenBank/DDBJ whole genome shotgun (WGS) entry which is preliminary data.</text>
</comment>
<dbReference type="EMBL" id="BAABHA010000010">
    <property type="protein sequence ID" value="GAA4386017.1"/>
    <property type="molecule type" value="Genomic_DNA"/>
</dbReference>
<evidence type="ECO:0000313" key="2">
    <source>
        <dbReference type="Proteomes" id="UP001500454"/>
    </source>
</evidence>
<keyword evidence="2" id="KW-1185">Reference proteome</keyword>
<name>A0ABP8J6Q9_9BACT</name>
<dbReference type="InterPro" id="IPR043746">
    <property type="entry name" value="DUF5691"/>
</dbReference>
<dbReference type="RefSeq" id="WP_345225578.1">
    <property type="nucleotide sequence ID" value="NZ_BAABHA010000010.1"/>
</dbReference>
<gene>
    <name evidence="1" type="ORF">GCM10023186_30110</name>
</gene>
<accession>A0ABP8J6Q9</accession>
<evidence type="ECO:0000313" key="1">
    <source>
        <dbReference type="EMBL" id="GAA4386017.1"/>
    </source>
</evidence>
<dbReference type="Proteomes" id="UP001500454">
    <property type="component" value="Unassembled WGS sequence"/>
</dbReference>
<sequence>MNPQSDWQQLLRIALLGTRQSGEAAPATGGLPVPDSRENQLLQAAGTLALIRKAGFKPAADAPAVPAAAPTEILPTLGSVGLQCLQQLLDGQHAPLFAEYLAQLAQHGRRVPHRLLPSLLDYITPRPELQLHAPDVLGERGPWLASLNPAWAPVFAMPDEEALWETGTHKQRQRYLENLRLQNPQQARELLSAALPQEAAKQQAALLTALTVNLGPEDAALLEQYLNSKGKEVRQVVAPMLARISGSALAERLWLRASKMVQVKRSLLHGRQLHIELPEAWAAEWQADGVEQKDARFTGEKAAWLGQMLALIPPARWTEQFKLPPSRLLELVIESDWAPLLLPAWSAAAQLHHDRAWALALLNVSLAQEQNVSFSWNLLGVPPRAAVAELLLTHLQSLNSLTYPASRPAEALAYLPGPWPRRLNERAVELVQNTIVAAAQSPTGYQVLQGLDRLLNHLGHAAEPASFDSVSEQLQALLEYFPDYQRLVHRTLDTLYFRRQMAASLLEPPGPDS</sequence>
<protein>
    <submittedName>
        <fullName evidence="1">Uncharacterized protein</fullName>
    </submittedName>
</protein>
<dbReference type="Pfam" id="PF18944">
    <property type="entry name" value="DUF5691"/>
    <property type="match status" value="1"/>
</dbReference>